<evidence type="ECO:0000313" key="1">
    <source>
        <dbReference type="EMBL" id="JAH01302.1"/>
    </source>
</evidence>
<name>A0A0E9PAM2_ANGAN</name>
<accession>A0A0E9PAM2</accession>
<organism evidence="1">
    <name type="scientific">Anguilla anguilla</name>
    <name type="common">European freshwater eel</name>
    <name type="synonym">Muraena anguilla</name>
    <dbReference type="NCBI Taxonomy" id="7936"/>
    <lineage>
        <taxon>Eukaryota</taxon>
        <taxon>Metazoa</taxon>
        <taxon>Chordata</taxon>
        <taxon>Craniata</taxon>
        <taxon>Vertebrata</taxon>
        <taxon>Euteleostomi</taxon>
        <taxon>Actinopterygii</taxon>
        <taxon>Neopterygii</taxon>
        <taxon>Teleostei</taxon>
        <taxon>Anguilliformes</taxon>
        <taxon>Anguillidae</taxon>
        <taxon>Anguilla</taxon>
    </lineage>
</organism>
<proteinExistence type="predicted"/>
<reference evidence="1" key="2">
    <citation type="journal article" date="2015" name="Fish Shellfish Immunol.">
        <title>Early steps in the European eel (Anguilla anguilla)-Vibrio vulnificus interaction in the gills: Role of the RtxA13 toxin.</title>
        <authorList>
            <person name="Callol A."/>
            <person name="Pajuelo D."/>
            <person name="Ebbesson L."/>
            <person name="Teles M."/>
            <person name="MacKenzie S."/>
            <person name="Amaro C."/>
        </authorList>
    </citation>
    <scope>NUCLEOTIDE SEQUENCE</scope>
</reference>
<dbReference type="EMBL" id="GBXM01107275">
    <property type="protein sequence ID" value="JAH01302.1"/>
    <property type="molecule type" value="Transcribed_RNA"/>
</dbReference>
<reference evidence="1" key="1">
    <citation type="submission" date="2014-11" db="EMBL/GenBank/DDBJ databases">
        <authorList>
            <person name="Amaro Gonzalez C."/>
        </authorList>
    </citation>
    <scope>NUCLEOTIDE SEQUENCE</scope>
</reference>
<sequence length="41" mass="4801">MLAVFLRMPDIHTYCTSVSALFPQFFSPLKLFIFTFKASRQ</sequence>
<protein>
    <submittedName>
        <fullName evidence="1">Uncharacterized protein</fullName>
    </submittedName>
</protein>
<dbReference type="AlphaFoldDB" id="A0A0E9PAM2"/>